<reference evidence="2" key="1">
    <citation type="submission" date="2021-02" db="EMBL/GenBank/DDBJ databases">
        <title>First Annotated Genome of the Yellow-green Alga Tribonema minus.</title>
        <authorList>
            <person name="Mahan K.M."/>
        </authorList>
    </citation>
    <scope>NUCLEOTIDE SEQUENCE</scope>
    <source>
        <strain evidence="2">UTEX B ZZ1240</strain>
    </source>
</reference>
<dbReference type="InterPro" id="IPR013766">
    <property type="entry name" value="Thioredoxin_domain"/>
</dbReference>
<name>A0A836CKW6_9STRA</name>
<sequence>MAARASAGLGGEGLYPRLSAVVARSASARSSPDAGAPSLIFCGRRRSIPHEEPHVPPRAPHPRVCVGLAAAAAAGCFRGLGRATTPPGLDAPPRSSGYAPPVVVLVARWCGHCRAFAPELRKLADALPEGALKVWDSEEPGAEAAMAAAGATSFPSVFVGGRRYSGPRTADAIAAAAASAAAASPGSG</sequence>
<dbReference type="Proteomes" id="UP000664859">
    <property type="component" value="Unassembled WGS sequence"/>
</dbReference>
<dbReference type="CDD" id="cd02961">
    <property type="entry name" value="PDI_a_family"/>
    <property type="match status" value="1"/>
</dbReference>
<dbReference type="Pfam" id="PF00085">
    <property type="entry name" value="Thioredoxin"/>
    <property type="match status" value="1"/>
</dbReference>
<dbReference type="EMBL" id="JAFCMP010000040">
    <property type="protein sequence ID" value="KAG5190062.1"/>
    <property type="molecule type" value="Genomic_DNA"/>
</dbReference>
<evidence type="ECO:0000313" key="2">
    <source>
        <dbReference type="EMBL" id="KAG5190062.1"/>
    </source>
</evidence>
<evidence type="ECO:0000313" key="3">
    <source>
        <dbReference type="Proteomes" id="UP000664859"/>
    </source>
</evidence>
<protein>
    <recommendedName>
        <fullName evidence="1">Thioredoxin domain-containing protein</fullName>
    </recommendedName>
</protein>
<dbReference type="SUPFAM" id="SSF52833">
    <property type="entry name" value="Thioredoxin-like"/>
    <property type="match status" value="1"/>
</dbReference>
<proteinExistence type="predicted"/>
<gene>
    <name evidence="2" type="ORF">JKP88DRAFT_286324</name>
</gene>
<dbReference type="AlphaFoldDB" id="A0A836CKW6"/>
<keyword evidence="3" id="KW-1185">Reference proteome</keyword>
<dbReference type="InterPro" id="IPR036249">
    <property type="entry name" value="Thioredoxin-like_sf"/>
</dbReference>
<accession>A0A836CKW6</accession>
<evidence type="ECO:0000259" key="1">
    <source>
        <dbReference type="PROSITE" id="PS51352"/>
    </source>
</evidence>
<dbReference type="PROSITE" id="PS51352">
    <property type="entry name" value="THIOREDOXIN_2"/>
    <property type="match status" value="1"/>
</dbReference>
<comment type="caution">
    <text evidence="2">The sequence shown here is derived from an EMBL/GenBank/DDBJ whole genome shotgun (WGS) entry which is preliminary data.</text>
</comment>
<dbReference type="Gene3D" id="3.40.30.10">
    <property type="entry name" value="Glutaredoxin"/>
    <property type="match status" value="1"/>
</dbReference>
<feature type="domain" description="Thioredoxin" evidence="1">
    <location>
        <begin position="80"/>
        <end position="182"/>
    </location>
</feature>
<organism evidence="2 3">
    <name type="scientific">Tribonema minus</name>
    <dbReference type="NCBI Taxonomy" id="303371"/>
    <lineage>
        <taxon>Eukaryota</taxon>
        <taxon>Sar</taxon>
        <taxon>Stramenopiles</taxon>
        <taxon>Ochrophyta</taxon>
        <taxon>PX clade</taxon>
        <taxon>Xanthophyceae</taxon>
        <taxon>Tribonematales</taxon>
        <taxon>Tribonemataceae</taxon>
        <taxon>Tribonema</taxon>
    </lineage>
</organism>